<dbReference type="AlphaFoldDB" id="M4B808"/>
<evidence type="ECO:0000256" key="1">
    <source>
        <dbReference type="SAM" id="Coils"/>
    </source>
</evidence>
<organism evidence="2 3">
    <name type="scientific">Hyaloperonospora arabidopsidis (strain Emoy2)</name>
    <name type="common">Downy mildew agent</name>
    <name type="synonym">Peronospora arabidopsidis</name>
    <dbReference type="NCBI Taxonomy" id="559515"/>
    <lineage>
        <taxon>Eukaryota</taxon>
        <taxon>Sar</taxon>
        <taxon>Stramenopiles</taxon>
        <taxon>Oomycota</taxon>
        <taxon>Peronosporomycetes</taxon>
        <taxon>Peronosporales</taxon>
        <taxon>Peronosporaceae</taxon>
        <taxon>Hyaloperonospora</taxon>
    </lineage>
</organism>
<dbReference type="EMBL" id="JH597957">
    <property type="status" value="NOT_ANNOTATED_CDS"/>
    <property type="molecule type" value="Genomic_DNA"/>
</dbReference>
<dbReference type="InParanoid" id="M4B808"/>
<protein>
    <submittedName>
        <fullName evidence="2">Uncharacterized protein</fullName>
    </submittedName>
</protein>
<name>M4B808_HYAAE</name>
<dbReference type="HOGENOM" id="CLU_1848919_0_0_1"/>
<sequence length="139" mass="16062">MVDQNTFHVKSVDHLANPRTAEVEESKLSQTQFADLASEVSAHYRILDDLHEDVEHKPNRHHDLTSTLQSHRVDLSDDRAQFAFSLVENDRKHRDLREELRLARRDIATLKDQYQILVRDQKKLLGILEHFGGGLSSLS</sequence>
<accession>M4B808</accession>
<proteinExistence type="predicted"/>
<dbReference type="EnsemblProtists" id="HpaT802410">
    <property type="protein sequence ID" value="HpaP802410"/>
    <property type="gene ID" value="HpaG802410"/>
</dbReference>
<reference evidence="2" key="2">
    <citation type="submission" date="2015-06" db="UniProtKB">
        <authorList>
            <consortium name="EnsemblProtists"/>
        </authorList>
    </citation>
    <scope>IDENTIFICATION</scope>
    <source>
        <strain evidence="2">Emoy2</strain>
    </source>
</reference>
<keyword evidence="1" id="KW-0175">Coiled coil</keyword>
<feature type="coiled-coil region" evidence="1">
    <location>
        <begin position="86"/>
        <end position="120"/>
    </location>
</feature>
<evidence type="ECO:0000313" key="2">
    <source>
        <dbReference type="EnsemblProtists" id="HpaP802410"/>
    </source>
</evidence>
<keyword evidence="3" id="KW-1185">Reference proteome</keyword>
<dbReference type="VEuPathDB" id="FungiDB:HpaG802410"/>
<dbReference type="Proteomes" id="UP000011713">
    <property type="component" value="Unassembled WGS sequence"/>
</dbReference>
<reference evidence="3" key="1">
    <citation type="journal article" date="2010" name="Science">
        <title>Signatures of adaptation to obligate biotrophy in the Hyaloperonospora arabidopsidis genome.</title>
        <authorList>
            <person name="Baxter L."/>
            <person name="Tripathy S."/>
            <person name="Ishaque N."/>
            <person name="Boot N."/>
            <person name="Cabral A."/>
            <person name="Kemen E."/>
            <person name="Thines M."/>
            <person name="Ah-Fong A."/>
            <person name="Anderson R."/>
            <person name="Badejoko W."/>
            <person name="Bittner-Eddy P."/>
            <person name="Boore J.L."/>
            <person name="Chibucos M.C."/>
            <person name="Coates M."/>
            <person name="Dehal P."/>
            <person name="Delehaunty K."/>
            <person name="Dong S."/>
            <person name="Downton P."/>
            <person name="Dumas B."/>
            <person name="Fabro G."/>
            <person name="Fronick C."/>
            <person name="Fuerstenberg S.I."/>
            <person name="Fulton L."/>
            <person name="Gaulin E."/>
            <person name="Govers F."/>
            <person name="Hughes L."/>
            <person name="Humphray S."/>
            <person name="Jiang R.H."/>
            <person name="Judelson H."/>
            <person name="Kamoun S."/>
            <person name="Kyung K."/>
            <person name="Meijer H."/>
            <person name="Minx P."/>
            <person name="Morris P."/>
            <person name="Nelson J."/>
            <person name="Phuntumart V."/>
            <person name="Qutob D."/>
            <person name="Rehmany A."/>
            <person name="Rougon-Cardoso A."/>
            <person name="Ryden P."/>
            <person name="Torto-Alalibo T."/>
            <person name="Studholme D."/>
            <person name="Wang Y."/>
            <person name="Win J."/>
            <person name="Wood J."/>
            <person name="Clifton S.W."/>
            <person name="Rogers J."/>
            <person name="Van den Ackerveken G."/>
            <person name="Jones J.D."/>
            <person name="McDowell J.M."/>
            <person name="Beynon J."/>
            <person name="Tyler B.M."/>
        </authorList>
    </citation>
    <scope>NUCLEOTIDE SEQUENCE [LARGE SCALE GENOMIC DNA]</scope>
    <source>
        <strain evidence="3">Emoy2</strain>
    </source>
</reference>
<evidence type="ECO:0000313" key="3">
    <source>
        <dbReference type="Proteomes" id="UP000011713"/>
    </source>
</evidence>